<gene>
    <name evidence="1" type="ORF">A3C25_06525</name>
</gene>
<dbReference type="AlphaFoldDB" id="A0A1F7GXY0"/>
<reference evidence="1 2" key="1">
    <citation type="journal article" date="2016" name="Nat. Commun.">
        <title>Thousands of microbial genomes shed light on interconnected biogeochemical processes in an aquifer system.</title>
        <authorList>
            <person name="Anantharaman K."/>
            <person name="Brown C.T."/>
            <person name="Hug L.A."/>
            <person name="Sharon I."/>
            <person name="Castelle C.J."/>
            <person name="Probst A.J."/>
            <person name="Thomas B.C."/>
            <person name="Singh A."/>
            <person name="Wilkins M.J."/>
            <person name="Karaoz U."/>
            <person name="Brodie E.L."/>
            <person name="Williams K.H."/>
            <person name="Hubbard S.S."/>
            <person name="Banfield J.F."/>
        </authorList>
    </citation>
    <scope>NUCLEOTIDE SEQUENCE [LARGE SCALE GENOMIC DNA]</scope>
</reference>
<dbReference type="Proteomes" id="UP000177913">
    <property type="component" value="Unassembled WGS sequence"/>
</dbReference>
<sequence length="273" mass="30412">MLQEDTRESYFDPNLIFFLPTEQATTQFGTEGEGALKIAKGTLVLSDAVMQSLGCRRRVIADASMSLDRASKDDKNGYTGVESRVRLPVQRLAPLIHELDNHMSLNFGLGPRSLIALMHGRLMTADHFPDTMADYINRVTPSYPLSTAIVDDWPGNASNAVSYENIIHTLYSEAQAGKPVIRARYWINPTTGLILKEGSHIPKGDYHSPAGTVWDVVEHYITPEQGKPRLTHYQRNRAASFTWWALKLGLTPPPNLMEKLEAAGLGFRLPKPL</sequence>
<dbReference type="EMBL" id="MFZO01000048">
    <property type="protein sequence ID" value="OGK23362.1"/>
    <property type="molecule type" value="Genomic_DNA"/>
</dbReference>
<proteinExistence type="predicted"/>
<protein>
    <submittedName>
        <fullName evidence="1">Uncharacterized protein</fullName>
    </submittedName>
</protein>
<organism evidence="1 2">
    <name type="scientific">Candidatus Roizmanbacteria bacterium RIFCSPHIGHO2_02_FULL_38_11</name>
    <dbReference type="NCBI Taxonomy" id="1802039"/>
    <lineage>
        <taxon>Bacteria</taxon>
        <taxon>Candidatus Roizmaniibacteriota</taxon>
    </lineage>
</organism>
<evidence type="ECO:0000313" key="2">
    <source>
        <dbReference type="Proteomes" id="UP000177913"/>
    </source>
</evidence>
<evidence type="ECO:0000313" key="1">
    <source>
        <dbReference type="EMBL" id="OGK23362.1"/>
    </source>
</evidence>
<name>A0A1F7GXY0_9BACT</name>
<comment type="caution">
    <text evidence="1">The sequence shown here is derived from an EMBL/GenBank/DDBJ whole genome shotgun (WGS) entry which is preliminary data.</text>
</comment>
<accession>A0A1F7GXY0</accession>